<keyword evidence="2" id="KW-1185">Reference proteome</keyword>
<dbReference type="InterPro" id="IPR003787">
    <property type="entry name" value="Sulphur_relay_DsrE/F-like"/>
</dbReference>
<dbReference type="Proteomes" id="UP000450917">
    <property type="component" value="Unassembled WGS sequence"/>
</dbReference>
<name>A0A7X3CVY8_9BACL</name>
<reference evidence="1 2" key="1">
    <citation type="submission" date="2019-11" db="EMBL/GenBank/DDBJ databases">
        <title>Draft genome sequences of five Paenibacillus species of dairy origin.</title>
        <authorList>
            <person name="Olajide A.M."/>
            <person name="Chen S."/>
            <person name="Lapointe G."/>
        </authorList>
    </citation>
    <scope>NUCLEOTIDE SEQUENCE [LARGE SCALE GENOMIC DNA]</scope>
    <source>
        <strain evidence="1 2">2CS3</strain>
    </source>
</reference>
<evidence type="ECO:0000313" key="1">
    <source>
        <dbReference type="EMBL" id="MUG73584.1"/>
    </source>
</evidence>
<accession>A0A7X3CVY8</accession>
<sequence length="117" mass="12805">MKKIAIIVHASEAELGRALHSLLYAKELHEAGHEVKVFFDGAGTVWVKKFEDPASDFNPLYKAVKNLGLIAGVCEYCAHAFGVKDEVRASGLTTIGERDGHLSVAQFIADDYQIMTL</sequence>
<proteinExistence type="predicted"/>
<dbReference type="RefSeq" id="WP_141336739.1">
    <property type="nucleotide sequence ID" value="NZ_WNZX01000028.1"/>
</dbReference>
<evidence type="ECO:0008006" key="3">
    <source>
        <dbReference type="Google" id="ProtNLM"/>
    </source>
</evidence>
<organism evidence="1 2">
    <name type="scientific">Paenibacillus validus</name>
    <dbReference type="NCBI Taxonomy" id="44253"/>
    <lineage>
        <taxon>Bacteria</taxon>
        <taxon>Bacillati</taxon>
        <taxon>Bacillota</taxon>
        <taxon>Bacilli</taxon>
        <taxon>Bacillales</taxon>
        <taxon>Paenibacillaceae</taxon>
        <taxon>Paenibacillus</taxon>
    </lineage>
</organism>
<gene>
    <name evidence="1" type="ORF">GNP93_23450</name>
</gene>
<evidence type="ECO:0000313" key="2">
    <source>
        <dbReference type="Proteomes" id="UP000450917"/>
    </source>
</evidence>
<dbReference type="AlphaFoldDB" id="A0A7X3CVY8"/>
<dbReference type="SUPFAM" id="SSF75169">
    <property type="entry name" value="DsrEFH-like"/>
    <property type="match status" value="1"/>
</dbReference>
<comment type="caution">
    <text evidence="1">The sequence shown here is derived from an EMBL/GenBank/DDBJ whole genome shotgun (WGS) entry which is preliminary data.</text>
</comment>
<protein>
    <recommendedName>
        <fullName evidence="3">Sulfur reduction protein DsrE</fullName>
    </recommendedName>
</protein>
<dbReference type="InterPro" id="IPR027396">
    <property type="entry name" value="DsrEFH-like"/>
</dbReference>
<dbReference type="Gene3D" id="3.40.1260.10">
    <property type="entry name" value="DsrEFH-like"/>
    <property type="match status" value="1"/>
</dbReference>
<dbReference type="Pfam" id="PF02635">
    <property type="entry name" value="DsrE"/>
    <property type="match status" value="1"/>
</dbReference>
<dbReference type="EMBL" id="WNZX01000028">
    <property type="protein sequence ID" value="MUG73584.1"/>
    <property type="molecule type" value="Genomic_DNA"/>
</dbReference>